<evidence type="ECO:0000256" key="6">
    <source>
        <dbReference type="SAM" id="Coils"/>
    </source>
</evidence>
<name>A0A3S9SZ84_9FIRM</name>
<evidence type="ECO:0000256" key="3">
    <source>
        <dbReference type="ARBA" id="ARBA00022692"/>
    </source>
</evidence>
<dbReference type="SUPFAM" id="SSF56954">
    <property type="entry name" value="Outer membrane efflux proteins (OEP)"/>
    <property type="match status" value="1"/>
</dbReference>
<dbReference type="AlphaFoldDB" id="A0A3S9SZ84"/>
<feature type="coiled-coil region" evidence="6">
    <location>
        <begin position="51"/>
        <end position="94"/>
    </location>
</feature>
<dbReference type="PANTHER" id="PTHR30026:SF20">
    <property type="entry name" value="OUTER MEMBRANE PROTEIN TOLC"/>
    <property type="match status" value="1"/>
</dbReference>
<keyword evidence="6" id="KW-0175">Coiled coil</keyword>
<organism evidence="7 8">
    <name type="scientific">Anoxybacter fermentans</name>
    <dbReference type="NCBI Taxonomy" id="1323375"/>
    <lineage>
        <taxon>Bacteria</taxon>
        <taxon>Bacillati</taxon>
        <taxon>Bacillota</taxon>
        <taxon>Clostridia</taxon>
        <taxon>Halanaerobiales</taxon>
        <taxon>Anoxybacter</taxon>
    </lineage>
</organism>
<comment type="subcellular location">
    <subcellularLocation>
        <location evidence="1">Cell outer membrane</location>
    </subcellularLocation>
</comment>
<keyword evidence="5" id="KW-0998">Cell outer membrane</keyword>
<evidence type="ECO:0000256" key="5">
    <source>
        <dbReference type="ARBA" id="ARBA00023237"/>
    </source>
</evidence>
<dbReference type="Gene3D" id="1.20.1600.10">
    <property type="entry name" value="Outer membrane efflux proteins (OEP)"/>
    <property type="match status" value="2"/>
</dbReference>
<evidence type="ECO:0000256" key="4">
    <source>
        <dbReference type="ARBA" id="ARBA00023136"/>
    </source>
</evidence>
<accession>A0A3S9SZ84</accession>
<dbReference type="GO" id="GO:1990281">
    <property type="term" value="C:efflux pump complex"/>
    <property type="evidence" value="ECO:0007669"/>
    <property type="project" value="TreeGrafter"/>
</dbReference>
<dbReference type="GO" id="GO:0009279">
    <property type="term" value="C:cell outer membrane"/>
    <property type="evidence" value="ECO:0007669"/>
    <property type="project" value="UniProtKB-SubCell"/>
</dbReference>
<proteinExistence type="predicted"/>
<dbReference type="InterPro" id="IPR051906">
    <property type="entry name" value="TolC-like"/>
</dbReference>
<feature type="coiled-coil region" evidence="6">
    <location>
        <begin position="218"/>
        <end position="268"/>
    </location>
</feature>
<dbReference type="RefSeq" id="WP_127016898.1">
    <property type="nucleotide sequence ID" value="NZ_CP016379.1"/>
</dbReference>
<evidence type="ECO:0000256" key="2">
    <source>
        <dbReference type="ARBA" id="ARBA00022452"/>
    </source>
</evidence>
<dbReference type="KEGG" id="aft:BBF96_09255"/>
<dbReference type="GO" id="GO:0015288">
    <property type="term" value="F:porin activity"/>
    <property type="evidence" value="ECO:0007669"/>
    <property type="project" value="TreeGrafter"/>
</dbReference>
<reference evidence="7 8" key="1">
    <citation type="submission" date="2016-07" db="EMBL/GenBank/DDBJ databases">
        <title>Genome and transcriptome analysis of iron-reducing fermentative bacteria Anoxybacter fermentans.</title>
        <authorList>
            <person name="Zeng X."/>
            <person name="Shao Z."/>
        </authorList>
    </citation>
    <scope>NUCLEOTIDE SEQUENCE [LARGE SCALE GENOMIC DNA]</scope>
    <source>
        <strain evidence="7 8">DY22613</strain>
    </source>
</reference>
<evidence type="ECO:0000256" key="1">
    <source>
        <dbReference type="ARBA" id="ARBA00004442"/>
    </source>
</evidence>
<protein>
    <recommendedName>
        <fullName evidence="9">TolC family protein</fullName>
    </recommendedName>
</protein>
<dbReference type="GO" id="GO:0015562">
    <property type="term" value="F:efflux transmembrane transporter activity"/>
    <property type="evidence" value="ECO:0007669"/>
    <property type="project" value="InterPro"/>
</dbReference>
<evidence type="ECO:0000313" key="7">
    <source>
        <dbReference type="EMBL" id="AZR73558.1"/>
    </source>
</evidence>
<dbReference type="EMBL" id="CP016379">
    <property type="protein sequence ID" value="AZR73558.1"/>
    <property type="molecule type" value="Genomic_DNA"/>
</dbReference>
<evidence type="ECO:0008006" key="9">
    <source>
        <dbReference type="Google" id="ProtNLM"/>
    </source>
</evidence>
<dbReference type="OrthoDB" id="6395775at2"/>
<dbReference type="Proteomes" id="UP000267250">
    <property type="component" value="Chromosome"/>
</dbReference>
<dbReference type="PANTHER" id="PTHR30026">
    <property type="entry name" value="OUTER MEMBRANE PROTEIN TOLC"/>
    <property type="match status" value="1"/>
</dbReference>
<keyword evidence="3" id="KW-0812">Transmembrane</keyword>
<gene>
    <name evidence="7" type="ORF">BBF96_09255</name>
</gene>
<keyword evidence="8" id="KW-1185">Reference proteome</keyword>
<sequence>MVKKKGLIILMVLIFILLFNDFVLTAHEESLVQSLSLLKCIQLALKDHPQIKLALNELKEAELDLEKLKMEDPRNVASNEMINKKNEIEKARKALYEIGMRLILEIETKYYQVLKNIQTVEYQRRALEWAEKQLQIVKVKYESGLVPEKDLLFAEENLKRVKQELSYACFNLTTARMELNLAMGWELDRFFELDVQQFSYKPIEVDLEESIQYALENAESIKEAHEALKQAREILELKKKMLNSTIEIIRAEHDLEKAQIQLDQVKKELVIRVRNAYLNLISSNDRVINARLAYEHAKKELEVLKVKYEAGMIPLREVIIGYNDLKDAERIWIEAIYDYNMSKALFNQIIGKKYSLCQEIINKGVSQNEK</sequence>
<keyword evidence="4" id="KW-0472">Membrane</keyword>
<evidence type="ECO:0000313" key="8">
    <source>
        <dbReference type="Proteomes" id="UP000267250"/>
    </source>
</evidence>
<keyword evidence="2" id="KW-1134">Transmembrane beta strand</keyword>